<evidence type="ECO:0000313" key="2">
    <source>
        <dbReference type="EMBL" id="RLG69815.1"/>
    </source>
</evidence>
<dbReference type="GO" id="GO:0003677">
    <property type="term" value="F:DNA binding"/>
    <property type="evidence" value="ECO:0007669"/>
    <property type="project" value="InterPro"/>
</dbReference>
<dbReference type="AlphaFoldDB" id="A0A497JJ23"/>
<dbReference type="EMBL" id="QMWO01000044">
    <property type="protein sequence ID" value="RLG69815.1"/>
    <property type="molecule type" value="Genomic_DNA"/>
</dbReference>
<dbReference type="Pfam" id="PF09339">
    <property type="entry name" value="HTH_IclR"/>
    <property type="match status" value="1"/>
</dbReference>
<reference evidence="2 3" key="1">
    <citation type="submission" date="2018-06" db="EMBL/GenBank/DDBJ databases">
        <title>Extensive metabolic versatility and redundancy in microbially diverse, dynamic hydrothermal sediments.</title>
        <authorList>
            <person name="Dombrowski N."/>
            <person name="Teske A."/>
            <person name="Baker B.J."/>
        </authorList>
    </citation>
    <scope>NUCLEOTIDE SEQUENCE [LARGE SCALE GENOMIC DNA]</scope>
    <source>
        <strain evidence="2">B9_G13</strain>
    </source>
</reference>
<evidence type="ECO:0000259" key="1">
    <source>
        <dbReference type="Pfam" id="PF09339"/>
    </source>
</evidence>
<dbReference type="CDD" id="cd00090">
    <property type="entry name" value="HTH_ARSR"/>
    <property type="match status" value="1"/>
</dbReference>
<organism evidence="2 3">
    <name type="scientific">Candidatus Iainarchaeum sp</name>
    <dbReference type="NCBI Taxonomy" id="3101447"/>
    <lineage>
        <taxon>Archaea</taxon>
        <taxon>Candidatus Iainarchaeota</taxon>
        <taxon>Candidatus Iainarchaeia</taxon>
        <taxon>Candidatus Iainarchaeales</taxon>
        <taxon>Candidatus Iainarchaeaceae</taxon>
        <taxon>Candidatus Iainarchaeum</taxon>
    </lineage>
</organism>
<dbReference type="Gene3D" id="1.10.10.10">
    <property type="entry name" value="Winged helix-like DNA-binding domain superfamily/Winged helix DNA-binding domain"/>
    <property type="match status" value="1"/>
</dbReference>
<dbReference type="SUPFAM" id="SSF46785">
    <property type="entry name" value="Winged helix' DNA-binding domain"/>
    <property type="match status" value="1"/>
</dbReference>
<sequence length="79" mass="8735">MLQNKKRKRGDKMPTLESRILTAVKQLTPYASVSAVAEHVGIPVSTASVLLNLLEQQGKIRARRIGLNKFYFIARGGAK</sequence>
<accession>A0A497JJ23</accession>
<dbReference type="Proteomes" id="UP000277633">
    <property type="component" value="Unassembled WGS sequence"/>
</dbReference>
<proteinExistence type="predicted"/>
<dbReference type="GO" id="GO:0006355">
    <property type="term" value="P:regulation of DNA-templated transcription"/>
    <property type="evidence" value="ECO:0007669"/>
    <property type="project" value="InterPro"/>
</dbReference>
<dbReference type="InterPro" id="IPR005471">
    <property type="entry name" value="Tscrpt_reg_IclR_N"/>
</dbReference>
<dbReference type="InterPro" id="IPR036390">
    <property type="entry name" value="WH_DNA-bd_sf"/>
</dbReference>
<protein>
    <recommendedName>
        <fullName evidence="1">HTH iclR-type domain-containing protein</fullName>
    </recommendedName>
</protein>
<comment type="caution">
    <text evidence="2">The sequence shown here is derived from an EMBL/GenBank/DDBJ whole genome shotgun (WGS) entry which is preliminary data.</text>
</comment>
<feature type="domain" description="HTH iclR-type" evidence="1">
    <location>
        <begin position="19"/>
        <end position="61"/>
    </location>
</feature>
<gene>
    <name evidence="2" type="ORF">DRO07_01585</name>
</gene>
<dbReference type="InterPro" id="IPR036388">
    <property type="entry name" value="WH-like_DNA-bd_sf"/>
</dbReference>
<evidence type="ECO:0000313" key="3">
    <source>
        <dbReference type="Proteomes" id="UP000277633"/>
    </source>
</evidence>
<dbReference type="InterPro" id="IPR011991">
    <property type="entry name" value="ArsR-like_HTH"/>
</dbReference>
<name>A0A497JJ23_9ARCH</name>